<dbReference type="Proteomes" id="UP000308889">
    <property type="component" value="Chromosome"/>
</dbReference>
<feature type="domain" description="Peptidase S24/S26A/S26B/S26C" evidence="1">
    <location>
        <begin position="6"/>
        <end position="136"/>
    </location>
</feature>
<dbReference type="EMBL" id="CP040882">
    <property type="protein sequence ID" value="QDA55815.1"/>
    <property type="molecule type" value="Genomic_DNA"/>
</dbReference>
<protein>
    <submittedName>
        <fullName evidence="2">S24 family peptidase</fullName>
    </submittedName>
</protein>
<dbReference type="InterPro" id="IPR050077">
    <property type="entry name" value="LexA_repressor"/>
</dbReference>
<reference evidence="3" key="1">
    <citation type="submission" date="2019-06" db="EMBL/GenBank/DDBJ databases">
        <authorList>
            <person name="Oh B.S."/>
        </authorList>
    </citation>
    <scope>NUCLEOTIDE SEQUENCE [LARGE SCALE GENOMIC DNA]</scope>
    <source>
        <strain evidence="3">KGMB03119</strain>
    </source>
</reference>
<evidence type="ECO:0000313" key="3">
    <source>
        <dbReference type="Proteomes" id="UP000308889"/>
    </source>
</evidence>
<dbReference type="InterPro" id="IPR036286">
    <property type="entry name" value="LexA/Signal_pep-like_sf"/>
</dbReference>
<keyword evidence="3" id="KW-1185">Reference proteome</keyword>
<accession>A0ABX5VJS5</accession>
<sequence>MQKRIPILSDVQAGSPNGGDVEARETAIDQGNYVIGDADLSDECFALTIQGRSMEPDFVQGDIIIVDPSISPSPGDFVVASRVDPLCGGLEVTFKKYRPRSYNSRGQMVFELSPLNPDYPTYVSDADKLTVIAVLVEHRRKFKHS</sequence>
<evidence type="ECO:0000259" key="1">
    <source>
        <dbReference type="Pfam" id="PF00717"/>
    </source>
</evidence>
<evidence type="ECO:0000313" key="2">
    <source>
        <dbReference type="EMBL" id="QDA55815.1"/>
    </source>
</evidence>
<dbReference type="InterPro" id="IPR039418">
    <property type="entry name" value="LexA-like"/>
</dbReference>
<dbReference type="Pfam" id="PF00717">
    <property type="entry name" value="Peptidase_S24"/>
    <property type="match status" value="1"/>
</dbReference>
<dbReference type="CDD" id="cd06529">
    <property type="entry name" value="S24_LexA-like"/>
    <property type="match status" value="1"/>
</dbReference>
<dbReference type="PANTHER" id="PTHR33516:SF2">
    <property type="entry name" value="LEXA REPRESSOR-RELATED"/>
    <property type="match status" value="1"/>
</dbReference>
<proteinExistence type="predicted"/>
<dbReference type="InterPro" id="IPR015927">
    <property type="entry name" value="Peptidase_S24_S26A/B/C"/>
</dbReference>
<organism evidence="2 3">
    <name type="scientific">Sutterella faecalis</name>
    <dbReference type="NCBI Taxonomy" id="2584944"/>
    <lineage>
        <taxon>Bacteria</taxon>
        <taxon>Pseudomonadati</taxon>
        <taxon>Pseudomonadota</taxon>
        <taxon>Betaproteobacteria</taxon>
        <taxon>Burkholderiales</taxon>
        <taxon>Sutterellaceae</taxon>
        <taxon>Sutterella</taxon>
    </lineage>
</organism>
<dbReference type="SUPFAM" id="SSF51306">
    <property type="entry name" value="LexA/Signal peptidase"/>
    <property type="match status" value="1"/>
</dbReference>
<dbReference type="Gene3D" id="2.10.109.10">
    <property type="entry name" value="Umud Fragment, subunit A"/>
    <property type="match status" value="1"/>
</dbReference>
<name>A0ABX5VJS5_9BURK</name>
<dbReference type="PANTHER" id="PTHR33516">
    <property type="entry name" value="LEXA REPRESSOR"/>
    <property type="match status" value="1"/>
</dbReference>
<gene>
    <name evidence="2" type="ORF">FG381_11820</name>
</gene>